<dbReference type="RefSeq" id="WP_173942399.1">
    <property type="nucleotide sequence ID" value="NZ_CBCSCD010000003.1"/>
</dbReference>
<dbReference type="EMBL" id="CP028941">
    <property type="protein sequence ID" value="QKM62252.1"/>
    <property type="molecule type" value="Genomic_DNA"/>
</dbReference>
<feature type="domain" description="Phasin" evidence="1">
    <location>
        <begin position="18"/>
        <end position="109"/>
    </location>
</feature>
<accession>A0A6M9PQV9</accession>
<gene>
    <name evidence="2" type="ORF">DCO16_03665</name>
</gene>
<keyword evidence="3" id="KW-1185">Reference proteome</keyword>
<dbReference type="InterPro" id="IPR018968">
    <property type="entry name" value="Phasin"/>
</dbReference>
<evidence type="ECO:0000313" key="2">
    <source>
        <dbReference type="EMBL" id="QKM62252.1"/>
    </source>
</evidence>
<organism evidence="2 3">
    <name type="scientific">Polynucleobacter antarcticus</name>
    <dbReference type="NCBI Taxonomy" id="1743162"/>
    <lineage>
        <taxon>Bacteria</taxon>
        <taxon>Pseudomonadati</taxon>
        <taxon>Pseudomonadota</taxon>
        <taxon>Betaproteobacteria</taxon>
        <taxon>Burkholderiales</taxon>
        <taxon>Burkholderiaceae</taxon>
        <taxon>Polynucleobacter</taxon>
    </lineage>
</organism>
<protein>
    <recommendedName>
        <fullName evidence="1">Phasin domain-containing protein</fullName>
    </recommendedName>
</protein>
<dbReference type="Pfam" id="PF09361">
    <property type="entry name" value="Phasin_2"/>
    <property type="match status" value="1"/>
</dbReference>
<proteinExistence type="predicted"/>
<sequence>MGKNPFNVQGMTDQAKGAKAVKAAKAAGEATLTSAQAIAKLNQATAQELTVRLHNIVTELTKNKDPKAAFEYAHAQVLQDAAKEVAQYQAKLFEALASGNQELTKIAETMIKESQHDLIHFVNEATQNAPAGTEPYTSIFKTSFNSTLQNFEMIRAGMADSFAHFEKSLQNMGDYSGIQKEGSAAKKSATKK</sequence>
<dbReference type="KEGG" id="pani:DCO16_03665"/>
<evidence type="ECO:0000313" key="3">
    <source>
        <dbReference type="Proteomes" id="UP000500806"/>
    </source>
</evidence>
<name>A0A6M9PQV9_9BURK</name>
<evidence type="ECO:0000259" key="1">
    <source>
        <dbReference type="Pfam" id="PF09361"/>
    </source>
</evidence>
<dbReference type="AlphaFoldDB" id="A0A6M9PQV9"/>
<dbReference type="Proteomes" id="UP000500806">
    <property type="component" value="Chromosome"/>
</dbReference>
<reference evidence="2 3" key="1">
    <citation type="submission" date="2018-04" db="EMBL/GenBank/DDBJ databases">
        <title>Polynucleobacter sp. LimPoW16 genome.</title>
        <authorList>
            <person name="Hahn M.W."/>
        </authorList>
    </citation>
    <scope>NUCLEOTIDE SEQUENCE [LARGE SCALE GENOMIC DNA]</scope>
    <source>
        <strain evidence="2 3">LimPoW16</strain>
    </source>
</reference>